<feature type="compositionally biased region" description="Low complexity" evidence="1">
    <location>
        <begin position="115"/>
        <end position="130"/>
    </location>
</feature>
<proteinExistence type="predicted"/>
<feature type="compositionally biased region" description="Pro residues" evidence="1">
    <location>
        <begin position="347"/>
        <end position="364"/>
    </location>
</feature>
<organism evidence="2 3">
    <name type="scientific">Amanita thiersii Skay4041</name>
    <dbReference type="NCBI Taxonomy" id="703135"/>
    <lineage>
        <taxon>Eukaryota</taxon>
        <taxon>Fungi</taxon>
        <taxon>Dikarya</taxon>
        <taxon>Basidiomycota</taxon>
        <taxon>Agaricomycotina</taxon>
        <taxon>Agaricomycetes</taxon>
        <taxon>Agaricomycetidae</taxon>
        <taxon>Agaricales</taxon>
        <taxon>Pluteineae</taxon>
        <taxon>Amanitaceae</taxon>
        <taxon>Amanita</taxon>
    </lineage>
</organism>
<feature type="region of interest" description="Disordered" evidence="1">
    <location>
        <begin position="233"/>
        <end position="426"/>
    </location>
</feature>
<feature type="region of interest" description="Disordered" evidence="1">
    <location>
        <begin position="482"/>
        <end position="598"/>
    </location>
</feature>
<dbReference type="OrthoDB" id="3168445at2759"/>
<dbReference type="EMBL" id="KZ301975">
    <property type="protein sequence ID" value="PFH53140.1"/>
    <property type="molecule type" value="Genomic_DNA"/>
</dbReference>
<keyword evidence="3" id="KW-1185">Reference proteome</keyword>
<evidence type="ECO:0000256" key="1">
    <source>
        <dbReference type="SAM" id="MobiDB-lite"/>
    </source>
</evidence>
<accession>A0A2A9NYT4</accession>
<protein>
    <submittedName>
        <fullName evidence="2">Uncharacterized protein</fullName>
    </submittedName>
</protein>
<feature type="region of interest" description="Disordered" evidence="1">
    <location>
        <begin position="31"/>
        <end position="145"/>
    </location>
</feature>
<name>A0A2A9NYT4_9AGAR</name>
<reference evidence="2 3" key="1">
    <citation type="submission" date="2014-02" db="EMBL/GenBank/DDBJ databases">
        <title>Transposable element dynamics among asymbiotic and ectomycorrhizal Amanita fungi.</title>
        <authorList>
            <consortium name="DOE Joint Genome Institute"/>
            <person name="Hess J."/>
            <person name="Skrede I."/>
            <person name="Wolfe B."/>
            <person name="LaButti K."/>
            <person name="Ohm R.A."/>
            <person name="Grigoriev I.V."/>
            <person name="Pringle A."/>
        </authorList>
    </citation>
    <scope>NUCLEOTIDE SEQUENCE [LARGE SCALE GENOMIC DNA]</scope>
    <source>
        <strain evidence="2 3">SKay4041</strain>
    </source>
</reference>
<evidence type="ECO:0000313" key="3">
    <source>
        <dbReference type="Proteomes" id="UP000242287"/>
    </source>
</evidence>
<feature type="compositionally biased region" description="Polar residues" evidence="1">
    <location>
        <begin position="63"/>
        <end position="90"/>
    </location>
</feature>
<feature type="compositionally biased region" description="Basic residues" evidence="1">
    <location>
        <begin position="524"/>
        <end position="533"/>
    </location>
</feature>
<feature type="compositionally biased region" description="Basic and acidic residues" evidence="1">
    <location>
        <begin position="298"/>
        <end position="309"/>
    </location>
</feature>
<feature type="compositionally biased region" description="Polar residues" evidence="1">
    <location>
        <begin position="536"/>
        <end position="577"/>
    </location>
</feature>
<dbReference type="AlphaFoldDB" id="A0A2A9NYT4"/>
<sequence>MSTTNKPTSPPNSRTMTLRRRSLALFSFAHFGSSPTNASKRDLFVPESRPSMNEKAEIVAPSDSVTPKETTTSPKNPSPCQESHSPQQPRSKTRTLLRILTTKIRPTSPPPPATSPVTPKSPKLPKSAPPTRTLFTVRAPAPANTFATRENREAALRERGLLPPLIPLKDLSRQELEHDRYLPVISPSQDEAVTIQGNGGVEALTAANLIKKEWEAKNRFGEDEERERFMAFKFGGSSAPPSPRLMPAIVVPDVQSPISDQDISEAQPLHPSHSLVPSKDAQHGQNSELPKILTTVVDEEKNDTTDTNEHAVSSSLKPPPLTPSSIASPEVLTHGDLTLGQFSPTMIPLPPSPAPTPSSSPPGSPKLKLLPVSENGKDKSMQLLLPPSPISPTPIISLSPVDEESPTLEKDVTSPSMHQRSDSYPVPLSVSGSISSLATPSLDTSSYATTLSTLATSESSPRLKTTTLSGARNIPMIVESPIEEGLTFVDEPMSASDGEHLIPDVQREDQDKQRSLTDPTPPRPKNRRKRQPMSKKGQTADSIEQQSPGKRLTVSASLTNMRRSVVNSLSRTKSNVNIGGGKGDKTYDASHLPPSPTFPPTLASLARLELRHSSELLPPRQPLSPTLHSRGSILLETSAIEDDEARRMTELAFLG</sequence>
<evidence type="ECO:0000313" key="2">
    <source>
        <dbReference type="EMBL" id="PFH53140.1"/>
    </source>
</evidence>
<gene>
    <name evidence="2" type="ORF">AMATHDRAFT_45763</name>
</gene>
<dbReference type="Proteomes" id="UP000242287">
    <property type="component" value="Unassembled WGS sequence"/>
</dbReference>
<feature type="compositionally biased region" description="Basic and acidic residues" evidence="1">
    <location>
        <begin position="497"/>
        <end position="515"/>
    </location>
</feature>
<feature type="compositionally biased region" description="Low complexity" evidence="1">
    <location>
        <begin position="94"/>
        <end position="106"/>
    </location>
</feature>